<dbReference type="Proteomes" id="UP000011688">
    <property type="component" value="Unassembled WGS sequence"/>
</dbReference>
<proteinExistence type="predicted"/>
<evidence type="ECO:0000313" key="2">
    <source>
        <dbReference type="EMBL" id="ELY53430.1"/>
    </source>
</evidence>
<gene>
    <name evidence="2" type="ORF">C491_21116</name>
</gene>
<dbReference type="eggNOG" id="arCOG03828">
    <property type="taxonomic scope" value="Archaea"/>
</dbReference>
<dbReference type="AlphaFoldDB" id="L9WVF2"/>
<comment type="caution">
    <text evidence="2">The sequence shown here is derived from an EMBL/GenBank/DDBJ whole genome shotgun (WGS) entry which is preliminary data.</text>
</comment>
<protein>
    <recommendedName>
        <fullName evidence="1">DUF7344 domain-containing protein</fullName>
    </recommendedName>
</protein>
<reference evidence="2 3" key="1">
    <citation type="journal article" date="2014" name="PLoS Genet.">
        <title>Phylogenetically driven sequencing of extremely halophilic archaea reveals strategies for static and dynamic osmo-response.</title>
        <authorList>
            <person name="Becker E.A."/>
            <person name="Seitzer P.M."/>
            <person name="Tritt A."/>
            <person name="Larsen D."/>
            <person name="Krusor M."/>
            <person name="Yao A.I."/>
            <person name="Wu D."/>
            <person name="Madern D."/>
            <person name="Eisen J.A."/>
            <person name="Darling A.E."/>
            <person name="Facciotti M.T."/>
        </authorList>
    </citation>
    <scope>NUCLEOTIDE SEQUENCE [LARGE SCALE GENOMIC DNA]</scope>
    <source>
        <strain evidence="2 3">DSM 10524</strain>
    </source>
</reference>
<dbReference type="InterPro" id="IPR036388">
    <property type="entry name" value="WH-like_DNA-bd_sf"/>
</dbReference>
<evidence type="ECO:0000259" key="1">
    <source>
        <dbReference type="Pfam" id="PF24035"/>
    </source>
</evidence>
<sequence length="102" mass="11961">MDNFLDVLANRYRRRVLIALLEHNPQDDNDPQIPDDVSLETEALESLMIDMRHTHLPKLEEAGFIEWDRKTNTVKQGPQFEEVQPLLELMANHADELPDDWL</sequence>
<dbReference type="InterPro" id="IPR055768">
    <property type="entry name" value="DUF7344"/>
</dbReference>
<dbReference type="OrthoDB" id="161697at2157"/>
<feature type="domain" description="DUF7344" evidence="1">
    <location>
        <begin position="6"/>
        <end position="74"/>
    </location>
</feature>
<dbReference type="Gene3D" id="1.10.10.10">
    <property type="entry name" value="Winged helix-like DNA-binding domain superfamily/Winged helix DNA-binding domain"/>
    <property type="match status" value="1"/>
</dbReference>
<keyword evidence="3" id="KW-1185">Reference proteome</keyword>
<evidence type="ECO:0000313" key="3">
    <source>
        <dbReference type="Proteomes" id="UP000011688"/>
    </source>
</evidence>
<name>L9WVF2_9EURY</name>
<accession>L9WVF2</accession>
<dbReference type="Pfam" id="PF24035">
    <property type="entry name" value="DUF7344"/>
    <property type="match status" value="1"/>
</dbReference>
<dbReference type="EMBL" id="AOIB01000043">
    <property type="protein sequence ID" value="ELY53430.1"/>
    <property type="molecule type" value="Genomic_DNA"/>
</dbReference>
<organism evidence="2 3">
    <name type="scientific">Natronococcus amylolyticus DSM 10524</name>
    <dbReference type="NCBI Taxonomy" id="1227497"/>
    <lineage>
        <taxon>Archaea</taxon>
        <taxon>Methanobacteriati</taxon>
        <taxon>Methanobacteriota</taxon>
        <taxon>Stenosarchaea group</taxon>
        <taxon>Halobacteria</taxon>
        <taxon>Halobacteriales</taxon>
        <taxon>Natrialbaceae</taxon>
        <taxon>Natronococcus</taxon>
    </lineage>
</organism>